<feature type="compositionally biased region" description="Basic and acidic residues" evidence="12">
    <location>
        <begin position="462"/>
        <end position="477"/>
    </location>
</feature>
<keyword evidence="4" id="KW-0136">Cellulose degradation</keyword>
<dbReference type="Gene3D" id="3.20.20.80">
    <property type="entry name" value="Glycosidases"/>
    <property type="match status" value="1"/>
</dbReference>
<evidence type="ECO:0000256" key="6">
    <source>
        <dbReference type="ARBA" id="ARBA00023295"/>
    </source>
</evidence>
<dbReference type="Proteomes" id="UP000058305">
    <property type="component" value="Chromosome"/>
</dbReference>
<dbReference type="AlphaFoldDB" id="A0A0Y0P6F3"/>
<feature type="binding site" evidence="9">
    <location>
        <position position="163"/>
    </location>
    <ligand>
        <name>substrate</name>
    </ligand>
</feature>
<dbReference type="GO" id="GO:0005829">
    <property type="term" value="C:cytosol"/>
    <property type="evidence" value="ECO:0007669"/>
    <property type="project" value="TreeGrafter"/>
</dbReference>
<evidence type="ECO:0000256" key="9">
    <source>
        <dbReference type="PIRSR" id="PIRSR617736-2"/>
    </source>
</evidence>
<organism evidence="13 14">
    <name type="scientific">Microterricola viridarii</name>
    <dbReference type="NCBI Taxonomy" id="412690"/>
    <lineage>
        <taxon>Bacteria</taxon>
        <taxon>Bacillati</taxon>
        <taxon>Actinomycetota</taxon>
        <taxon>Actinomycetes</taxon>
        <taxon>Micrococcales</taxon>
        <taxon>Microbacteriaceae</taxon>
        <taxon>Microterricola</taxon>
    </lineage>
</organism>
<proteinExistence type="inferred from homology"/>
<dbReference type="KEGG" id="mvd:AWU67_13795"/>
<evidence type="ECO:0000256" key="11">
    <source>
        <dbReference type="RuleBase" id="RU361175"/>
    </source>
</evidence>
<keyword evidence="14" id="KW-1185">Reference proteome</keyword>
<gene>
    <name evidence="13" type="ORF">AWU67_13795</name>
</gene>
<evidence type="ECO:0000256" key="4">
    <source>
        <dbReference type="ARBA" id="ARBA00023001"/>
    </source>
</evidence>
<evidence type="ECO:0000256" key="10">
    <source>
        <dbReference type="PROSITE-ProRule" id="PRU10055"/>
    </source>
</evidence>
<evidence type="ECO:0000313" key="14">
    <source>
        <dbReference type="Proteomes" id="UP000058305"/>
    </source>
</evidence>
<dbReference type="InterPro" id="IPR017736">
    <property type="entry name" value="Glyco_hydro_1_beta-glucosidase"/>
</dbReference>
<dbReference type="InterPro" id="IPR017853">
    <property type="entry name" value="GH"/>
</dbReference>
<dbReference type="PRINTS" id="PR00131">
    <property type="entry name" value="GLHYDRLASE1"/>
</dbReference>
<feature type="binding site" evidence="9">
    <location>
        <begin position="427"/>
        <end position="428"/>
    </location>
    <ligand>
        <name>substrate</name>
    </ligand>
</feature>
<feature type="binding site" evidence="9">
    <location>
        <position position="420"/>
    </location>
    <ligand>
        <name>substrate</name>
    </ligand>
</feature>
<dbReference type="GO" id="GO:0008422">
    <property type="term" value="F:beta-glucosidase activity"/>
    <property type="evidence" value="ECO:0007669"/>
    <property type="project" value="UniProtKB-EC"/>
</dbReference>
<evidence type="ECO:0000256" key="5">
    <source>
        <dbReference type="ARBA" id="ARBA00023277"/>
    </source>
</evidence>
<sequence length="483" mass="53349">MTTHFPPAFIWGSATAAAQIEGAGHEDGKLDSIWDAFARVPGAVANGETPEVAVDHYHRYPGDVAIMKQIGLDSYRFSTSWARVVPDGHTVNQKGLDFYSRLVDELQDAGILPWLTLYHWDLPQALEEQGGWAARDTAHRFADYAEAVYGALGDRVRHWTTFNEPFCSAILGYGAGVHAPGRQDPRDTVAAIHHQHLAHGLAVNRLRELSAEPLQIGITLNLSNAIPLDATDPVDLEAARRFDLLQNRVFLEPIVTGAYPADAYTDLEQFGIREVIKDGDLAVIGTPIDFLGVNHYHDDQVSGHPDDTGTDGHSGATDRQISSPWIGSEYITFPSRGLPRTAMDWEVNPAGLTTLLVRLGEEYPALPPLYVTENGAAYEDVVEEDGSVNDVDRSRFISDHIDAIGAAIQRGADVRGYFVWSLLDNFEWSWGYDKRFGIVRVDYDSQLRTIKNSGHAYAERIAREKDASQKGAEDTSHHPVQSQ</sequence>
<keyword evidence="6 11" id="KW-0326">Glycosidase</keyword>
<dbReference type="OrthoDB" id="9765195at2"/>
<feature type="active site" description="Proton donor" evidence="8">
    <location>
        <position position="164"/>
    </location>
</feature>
<feature type="binding site" evidence="9">
    <location>
        <position position="296"/>
    </location>
    <ligand>
        <name>substrate</name>
    </ligand>
</feature>
<keyword evidence="5" id="KW-0119">Carbohydrate metabolism</keyword>
<reference evidence="14" key="2">
    <citation type="submission" date="2016-01" db="EMBL/GenBank/DDBJ databases">
        <title>First complete genome sequence of a species in the genus Microterricola, an extremophilic cold active enzyme producing strain ERGS5:02 isolated from Sikkim Himalaya.</title>
        <authorList>
            <person name="Kumar R."/>
            <person name="Singh D."/>
            <person name="Swarnkar M.K."/>
        </authorList>
    </citation>
    <scope>NUCLEOTIDE SEQUENCE [LARGE SCALE GENOMIC DNA]</scope>
    <source>
        <strain evidence="14">ERGS5:02</strain>
    </source>
</reference>
<evidence type="ECO:0000256" key="8">
    <source>
        <dbReference type="PIRSR" id="PIRSR617736-1"/>
    </source>
</evidence>
<dbReference type="InterPro" id="IPR018120">
    <property type="entry name" value="Glyco_hydro_1_AS"/>
</dbReference>
<evidence type="ECO:0000256" key="3">
    <source>
        <dbReference type="ARBA" id="ARBA00022801"/>
    </source>
</evidence>
<dbReference type="GO" id="GO:0030245">
    <property type="term" value="P:cellulose catabolic process"/>
    <property type="evidence" value="ECO:0007669"/>
    <property type="project" value="UniProtKB-KW"/>
</dbReference>
<reference evidence="13 14" key="1">
    <citation type="journal article" date="2016" name="J. Biotechnol.">
        <title>First complete genome sequence of a species in the genus Microterricola, an extremophilic cold active enzyme producing bacterial strain ERGS5:02 isolated from Sikkim Himalaya.</title>
        <authorList>
            <person name="Himanshu"/>
            <person name="Swarnkar M.K."/>
            <person name="Singh D."/>
            <person name="Kumar R."/>
        </authorList>
    </citation>
    <scope>NUCLEOTIDE SEQUENCE [LARGE SCALE GENOMIC DNA]</scope>
    <source>
        <strain evidence="13 14">ERGS5:02</strain>
    </source>
</reference>
<evidence type="ECO:0000313" key="13">
    <source>
        <dbReference type="EMBL" id="AMB59754.1"/>
    </source>
</evidence>
<dbReference type="NCBIfam" id="TIGR03356">
    <property type="entry name" value="BGL"/>
    <property type="match status" value="1"/>
</dbReference>
<dbReference type="PROSITE" id="PS00572">
    <property type="entry name" value="GLYCOSYL_HYDROL_F1_1"/>
    <property type="match status" value="1"/>
</dbReference>
<comment type="similarity">
    <text evidence="1 11">Belongs to the glycosyl hydrolase 1 family.</text>
</comment>
<evidence type="ECO:0000256" key="2">
    <source>
        <dbReference type="ARBA" id="ARBA00012744"/>
    </source>
</evidence>
<comment type="catalytic activity">
    <reaction evidence="11">
        <text>Hydrolysis of terminal, non-reducing beta-D-glucosyl residues with release of beta-D-glucose.</text>
        <dbReference type="EC" id="3.2.1.21"/>
    </reaction>
</comment>
<dbReference type="PANTHER" id="PTHR10353">
    <property type="entry name" value="GLYCOSYL HYDROLASE"/>
    <property type="match status" value="1"/>
</dbReference>
<protein>
    <recommendedName>
        <fullName evidence="2 11">Beta-glucosidase</fullName>
        <ecNumber evidence="2 11">3.2.1.21</ecNumber>
    </recommendedName>
</protein>
<name>A0A0Y0P6F3_9MICO</name>
<dbReference type="RefSeq" id="WP_067230226.1">
    <property type="nucleotide sequence ID" value="NZ_CP014145.1"/>
</dbReference>
<feature type="region of interest" description="Disordered" evidence="12">
    <location>
        <begin position="462"/>
        <end position="483"/>
    </location>
</feature>
<dbReference type="Pfam" id="PF00232">
    <property type="entry name" value="Glyco_hydro_1"/>
    <property type="match status" value="1"/>
</dbReference>
<dbReference type="FunFam" id="3.20.20.80:FF:000004">
    <property type="entry name" value="Beta-glucosidase 6-phospho-beta-glucosidase"/>
    <property type="match status" value="1"/>
</dbReference>
<feature type="active site" description="Nucleophile" evidence="8 10">
    <location>
        <position position="373"/>
    </location>
</feature>
<evidence type="ECO:0000256" key="1">
    <source>
        <dbReference type="ARBA" id="ARBA00010838"/>
    </source>
</evidence>
<feature type="region of interest" description="Disordered" evidence="12">
    <location>
        <begin position="300"/>
        <end position="319"/>
    </location>
</feature>
<feature type="binding site" evidence="9">
    <location>
        <position position="19"/>
    </location>
    <ligand>
        <name>substrate</name>
    </ligand>
</feature>
<keyword evidence="3 11" id="KW-0378">Hydrolase</keyword>
<feature type="binding site" evidence="9">
    <location>
        <position position="119"/>
    </location>
    <ligand>
        <name>substrate</name>
    </ligand>
</feature>
<dbReference type="PANTHER" id="PTHR10353:SF36">
    <property type="entry name" value="LP05116P"/>
    <property type="match status" value="1"/>
</dbReference>
<dbReference type="EMBL" id="CP014145">
    <property type="protein sequence ID" value="AMB59754.1"/>
    <property type="molecule type" value="Genomic_DNA"/>
</dbReference>
<dbReference type="InterPro" id="IPR001360">
    <property type="entry name" value="Glyco_hydro_1"/>
</dbReference>
<evidence type="ECO:0000256" key="12">
    <source>
        <dbReference type="SAM" id="MobiDB-lite"/>
    </source>
</evidence>
<dbReference type="EC" id="3.2.1.21" evidence="2 11"/>
<accession>A0A0Y0P6F3</accession>
<evidence type="ECO:0000256" key="7">
    <source>
        <dbReference type="ARBA" id="ARBA00023326"/>
    </source>
</evidence>
<keyword evidence="7" id="KW-0624">Polysaccharide degradation</keyword>
<dbReference type="SUPFAM" id="SSF51445">
    <property type="entry name" value="(Trans)glycosidases"/>
    <property type="match status" value="1"/>
</dbReference>